<dbReference type="EMBL" id="CP000545">
    <property type="protein sequence ID" value="ABN00559.1"/>
    <property type="molecule type" value="Genomic_DNA"/>
</dbReference>
<dbReference type="HOGENOM" id="CLU_1773918_0_0_4"/>
<evidence type="ECO:0000313" key="3">
    <source>
        <dbReference type="Proteomes" id="UP000002283"/>
    </source>
</evidence>
<proteinExistence type="predicted"/>
<sequence>MTVGRGMRRVAHAPARTRHAAPGEAGAAAPARRAGTALRDRWPAAGRVGRRRGRFVPIPRKPAERAARCFFGIACTPARSADPRRWKTAVIVRASGSPEIGAAHRARIDASGTRAARARRAQTRAAPTTPPRHRAPRPDRTRRANGNA</sequence>
<dbReference type="Proteomes" id="UP000002283">
    <property type="component" value="Chromosome II"/>
</dbReference>
<dbReference type="KEGG" id="bml:BMA10229_0074"/>
<protein>
    <submittedName>
        <fullName evidence="2">Uncharacterized protein</fullName>
    </submittedName>
</protein>
<feature type="region of interest" description="Disordered" evidence="1">
    <location>
        <begin position="105"/>
        <end position="148"/>
    </location>
</feature>
<feature type="compositionally biased region" description="Basic residues" evidence="1">
    <location>
        <begin position="1"/>
        <end position="19"/>
    </location>
</feature>
<reference evidence="2 3" key="1">
    <citation type="submission" date="2007-01" db="EMBL/GenBank/DDBJ databases">
        <authorList>
            <person name="DeShazer D."/>
            <person name="Woods D.E."/>
            <person name="Nierman W.C."/>
        </authorList>
    </citation>
    <scope>NUCLEOTIDE SEQUENCE [LARGE SCALE GENOMIC DNA]</scope>
    <source>
        <strain evidence="2 3">NCTC 10229</strain>
    </source>
</reference>
<gene>
    <name evidence="2" type="ordered locus">BMA10229_0074</name>
</gene>
<name>A2RW31_BURM9</name>
<feature type="region of interest" description="Disordered" evidence="1">
    <location>
        <begin position="1"/>
        <end position="32"/>
    </location>
</feature>
<evidence type="ECO:0000313" key="2">
    <source>
        <dbReference type="EMBL" id="ABN00559.1"/>
    </source>
</evidence>
<accession>A2RW31</accession>
<evidence type="ECO:0000256" key="1">
    <source>
        <dbReference type="SAM" id="MobiDB-lite"/>
    </source>
</evidence>
<organism evidence="2 3">
    <name type="scientific">Burkholderia mallei (strain NCTC 10229)</name>
    <dbReference type="NCBI Taxonomy" id="412022"/>
    <lineage>
        <taxon>Bacteria</taxon>
        <taxon>Pseudomonadati</taxon>
        <taxon>Pseudomonadota</taxon>
        <taxon>Betaproteobacteria</taxon>
        <taxon>Burkholderiales</taxon>
        <taxon>Burkholderiaceae</taxon>
        <taxon>Burkholderia</taxon>
        <taxon>pseudomallei group</taxon>
    </lineage>
</organism>
<dbReference type="AlphaFoldDB" id="A2RW31"/>
<feature type="compositionally biased region" description="Low complexity" evidence="1">
    <location>
        <begin position="20"/>
        <end position="32"/>
    </location>
</feature>